<feature type="region of interest" description="Disordered" evidence="1">
    <location>
        <begin position="1"/>
        <end position="25"/>
    </location>
</feature>
<feature type="compositionally biased region" description="Basic and acidic residues" evidence="1">
    <location>
        <begin position="15"/>
        <end position="25"/>
    </location>
</feature>
<protein>
    <recommendedName>
        <fullName evidence="4">Transglutaminase domain-containing protein</fullName>
    </recommendedName>
</protein>
<evidence type="ECO:0008006" key="4">
    <source>
        <dbReference type="Google" id="ProtNLM"/>
    </source>
</evidence>
<accession>F0ST14</accession>
<dbReference type="AlphaFoldDB" id="F0ST14"/>
<name>F0ST14_RUBBR</name>
<dbReference type="EMBL" id="CP002546">
    <property type="protein sequence ID" value="ADY58169.1"/>
    <property type="molecule type" value="Genomic_DNA"/>
</dbReference>
<dbReference type="HOGENOM" id="CLU_737480_0_0_0"/>
<evidence type="ECO:0000313" key="3">
    <source>
        <dbReference type="Proteomes" id="UP000006860"/>
    </source>
</evidence>
<organism evidence="2 3">
    <name type="scientific">Rubinisphaera brasiliensis (strain ATCC 49424 / DSM 5305 / JCM 21570 / IAM 15109 / NBRC 103401 / IFAM 1448)</name>
    <name type="common">Planctomyces brasiliensis</name>
    <dbReference type="NCBI Taxonomy" id="756272"/>
    <lineage>
        <taxon>Bacteria</taxon>
        <taxon>Pseudomonadati</taxon>
        <taxon>Planctomycetota</taxon>
        <taxon>Planctomycetia</taxon>
        <taxon>Planctomycetales</taxon>
        <taxon>Planctomycetaceae</taxon>
        <taxon>Rubinisphaera</taxon>
    </lineage>
</organism>
<dbReference type="KEGG" id="pbs:Plabr_0542"/>
<dbReference type="OrthoDB" id="6366148at2"/>
<reference evidence="3" key="1">
    <citation type="submission" date="2011-02" db="EMBL/GenBank/DDBJ databases">
        <title>The complete genome of Planctomyces brasiliensis DSM 5305.</title>
        <authorList>
            <person name="Lucas S."/>
            <person name="Copeland A."/>
            <person name="Lapidus A."/>
            <person name="Bruce D."/>
            <person name="Goodwin L."/>
            <person name="Pitluck S."/>
            <person name="Kyrpides N."/>
            <person name="Mavromatis K."/>
            <person name="Pagani I."/>
            <person name="Ivanova N."/>
            <person name="Ovchinnikova G."/>
            <person name="Lu M."/>
            <person name="Detter J.C."/>
            <person name="Han C."/>
            <person name="Land M."/>
            <person name="Hauser L."/>
            <person name="Markowitz V."/>
            <person name="Cheng J.-F."/>
            <person name="Hugenholtz P."/>
            <person name="Woyke T."/>
            <person name="Wu D."/>
            <person name="Tindall B."/>
            <person name="Pomrenke H.G."/>
            <person name="Brambilla E."/>
            <person name="Klenk H.-P."/>
            <person name="Eisen J.A."/>
        </authorList>
    </citation>
    <scope>NUCLEOTIDE SEQUENCE [LARGE SCALE GENOMIC DNA]</scope>
    <source>
        <strain evidence="3">ATCC 49424 / DSM 5305 / JCM 21570 / NBRC 103401 / IFAM 1448</strain>
    </source>
</reference>
<evidence type="ECO:0000256" key="1">
    <source>
        <dbReference type="SAM" id="MobiDB-lite"/>
    </source>
</evidence>
<sequence length="375" mass="42377">MSPSSPHTAYAFDKSTPDSDYQERPAPAEHAFSCGRHGRFLKIVAQSTAVLLLAFEIYATANVLTPWSRKALLAFALPVAWSAMSFLRRFAHLRHVFTGIAICLLSLNLYGLTQPLRSEELINYRDLQSHHGPQLDCAALEALSQQQNSLDRREFAINAARIVSRVIVFSLPRNRPELARLHHIVPPEKNYLLWLASWTRPHPFSRMEYFEWRRGAARGVGACSQAAMVLCNYLNSHGFDCDVVGLEGHVVTRLNPETDPDAPLVLDPDQGIAFDHSLETLEQRPEVVRNRYLNNARTNATERHAYWDQQAEHLAEAYCSEGNRVYEDAREYFGYATLVDQSRLLKWIFPLTLLLACGIARNSSLRDSTAAVEST</sequence>
<dbReference type="eggNOG" id="COG1305">
    <property type="taxonomic scope" value="Bacteria"/>
</dbReference>
<evidence type="ECO:0000313" key="2">
    <source>
        <dbReference type="EMBL" id="ADY58169.1"/>
    </source>
</evidence>
<proteinExistence type="predicted"/>
<dbReference type="RefSeq" id="WP_013626913.1">
    <property type="nucleotide sequence ID" value="NC_015174.1"/>
</dbReference>
<dbReference type="Proteomes" id="UP000006860">
    <property type="component" value="Chromosome"/>
</dbReference>
<keyword evidence="3" id="KW-1185">Reference proteome</keyword>
<gene>
    <name evidence="2" type="ordered locus">Plabr_0542</name>
</gene>